<evidence type="ECO:0000256" key="2">
    <source>
        <dbReference type="ARBA" id="ARBA00022692"/>
    </source>
</evidence>
<protein>
    <recommendedName>
        <fullName evidence="10">Mid2 domain-containing protein</fullName>
    </recommendedName>
</protein>
<evidence type="ECO:0008006" key="10">
    <source>
        <dbReference type="Google" id="ProtNLM"/>
    </source>
</evidence>
<evidence type="ECO:0000313" key="9">
    <source>
        <dbReference type="Proteomes" id="UP000799772"/>
    </source>
</evidence>
<feature type="chain" id="PRO_5040482522" description="Mid2 domain-containing protein" evidence="7">
    <location>
        <begin position="21"/>
        <end position="288"/>
    </location>
</feature>
<evidence type="ECO:0000256" key="6">
    <source>
        <dbReference type="SAM" id="Phobius"/>
    </source>
</evidence>
<feature type="signal peptide" evidence="7">
    <location>
        <begin position="1"/>
        <end position="20"/>
    </location>
</feature>
<evidence type="ECO:0000256" key="4">
    <source>
        <dbReference type="ARBA" id="ARBA00023136"/>
    </source>
</evidence>
<keyword evidence="4 6" id="KW-0472">Membrane</keyword>
<dbReference type="CDD" id="cd12087">
    <property type="entry name" value="TM_EGFR-like"/>
    <property type="match status" value="1"/>
</dbReference>
<evidence type="ECO:0000256" key="1">
    <source>
        <dbReference type="ARBA" id="ARBA00004167"/>
    </source>
</evidence>
<dbReference type="PANTHER" id="PTHR15549:SF26">
    <property type="entry name" value="AXIAL BUDDING PATTERN PROTEIN 2-RELATED"/>
    <property type="match status" value="1"/>
</dbReference>
<dbReference type="InterPro" id="IPR051694">
    <property type="entry name" value="Immunoregulatory_rcpt-like"/>
</dbReference>
<dbReference type="EMBL" id="ML978130">
    <property type="protein sequence ID" value="KAF2095947.1"/>
    <property type="molecule type" value="Genomic_DNA"/>
</dbReference>
<comment type="caution">
    <text evidence="8">The sequence shown here is derived from an EMBL/GenBank/DDBJ whole genome shotgun (WGS) entry which is preliminary data.</text>
</comment>
<feature type="region of interest" description="Disordered" evidence="5">
    <location>
        <begin position="214"/>
        <end position="288"/>
    </location>
</feature>
<comment type="subcellular location">
    <subcellularLocation>
        <location evidence="1">Membrane</location>
        <topology evidence="1">Single-pass membrane protein</topology>
    </subcellularLocation>
</comment>
<keyword evidence="9" id="KW-1185">Reference proteome</keyword>
<feature type="compositionally biased region" description="Polar residues" evidence="5">
    <location>
        <begin position="235"/>
        <end position="252"/>
    </location>
</feature>
<sequence length="288" mass="30459">MYSLRILLAILSLQIVSISALCYYPDGTLSNDLACNPNATASTCCGRGQVCLSNGICTFRNVSGSAIYNRGSCTDKNWNSSECPQFCISNSPGGGAGMYACNSGHNFCCDTNGVYQGCCADSNNFLELSPATSSVAVGVIMTATSSSTSSSATATHNTTFTTFSPTGASSTSKSSDNNHTTAIAAGVAVPVGVLLIAAAGFFIWWRRRASKRNGRPQLPETYAGNPPGYDPSQPQPDNYMTMSPGGSTWTPQTDDHYYAKVAPEPQQPPQELPAHTELQELDNTPKRQ</sequence>
<dbReference type="OrthoDB" id="5215637at2759"/>
<gene>
    <name evidence="8" type="ORF">NA57DRAFT_59012</name>
</gene>
<reference evidence="8" key="1">
    <citation type="journal article" date="2020" name="Stud. Mycol.">
        <title>101 Dothideomycetes genomes: a test case for predicting lifestyles and emergence of pathogens.</title>
        <authorList>
            <person name="Haridas S."/>
            <person name="Albert R."/>
            <person name="Binder M."/>
            <person name="Bloem J."/>
            <person name="Labutti K."/>
            <person name="Salamov A."/>
            <person name="Andreopoulos B."/>
            <person name="Baker S."/>
            <person name="Barry K."/>
            <person name="Bills G."/>
            <person name="Bluhm B."/>
            <person name="Cannon C."/>
            <person name="Castanera R."/>
            <person name="Culley D."/>
            <person name="Daum C."/>
            <person name="Ezra D."/>
            <person name="Gonzalez J."/>
            <person name="Henrissat B."/>
            <person name="Kuo A."/>
            <person name="Liang C."/>
            <person name="Lipzen A."/>
            <person name="Lutzoni F."/>
            <person name="Magnuson J."/>
            <person name="Mondo S."/>
            <person name="Nolan M."/>
            <person name="Ohm R."/>
            <person name="Pangilinan J."/>
            <person name="Park H.-J."/>
            <person name="Ramirez L."/>
            <person name="Alfaro M."/>
            <person name="Sun H."/>
            <person name="Tritt A."/>
            <person name="Yoshinaga Y."/>
            <person name="Zwiers L.-H."/>
            <person name="Turgeon B."/>
            <person name="Goodwin S."/>
            <person name="Spatafora J."/>
            <person name="Crous P."/>
            <person name="Grigoriev I."/>
        </authorList>
    </citation>
    <scope>NUCLEOTIDE SEQUENCE</scope>
    <source>
        <strain evidence="8">CBS 133067</strain>
    </source>
</reference>
<dbReference type="AlphaFoldDB" id="A0A9P4IA58"/>
<accession>A0A9P4IA58</accession>
<proteinExistence type="predicted"/>
<keyword evidence="7" id="KW-0732">Signal</keyword>
<evidence type="ECO:0000256" key="5">
    <source>
        <dbReference type="SAM" id="MobiDB-lite"/>
    </source>
</evidence>
<keyword evidence="2 6" id="KW-0812">Transmembrane</keyword>
<organism evidence="8 9">
    <name type="scientific">Rhizodiscina lignyota</name>
    <dbReference type="NCBI Taxonomy" id="1504668"/>
    <lineage>
        <taxon>Eukaryota</taxon>
        <taxon>Fungi</taxon>
        <taxon>Dikarya</taxon>
        <taxon>Ascomycota</taxon>
        <taxon>Pezizomycotina</taxon>
        <taxon>Dothideomycetes</taxon>
        <taxon>Pleosporomycetidae</taxon>
        <taxon>Aulographales</taxon>
        <taxon>Rhizodiscinaceae</taxon>
        <taxon>Rhizodiscina</taxon>
    </lineage>
</organism>
<dbReference type="GO" id="GO:0071944">
    <property type="term" value="C:cell periphery"/>
    <property type="evidence" value="ECO:0007669"/>
    <property type="project" value="UniProtKB-ARBA"/>
</dbReference>
<name>A0A9P4IA58_9PEZI</name>
<evidence type="ECO:0000256" key="3">
    <source>
        <dbReference type="ARBA" id="ARBA00022989"/>
    </source>
</evidence>
<keyword evidence="3 6" id="KW-1133">Transmembrane helix</keyword>
<feature type="transmembrane region" description="Helical" evidence="6">
    <location>
        <begin position="182"/>
        <end position="205"/>
    </location>
</feature>
<evidence type="ECO:0000256" key="7">
    <source>
        <dbReference type="SAM" id="SignalP"/>
    </source>
</evidence>
<dbReference type="Proteomes" id="UP000799772">
    <property type="component" value="Unassembled WGS sequence"/>
</dbReference>
<dbReference type="PANTHER" id="PTHR15549">
    <property type="entry name" value="PAIRED IMMUNOGLOBULIN-LIKE TYPE 2 RECEPTOR"/>
    <property type="match status" value="1"/>
</dbReference>
<dbReference type="GO" id="GO:0016020">
    <property type="term" value="C:membrane"/>
    <property type="evidence" value="ECO:0007669"/>
    <property type="project" value="UniProtKB-SubCell"/>
</dbReference>
<evidence type="ECO:0000313" key="8">
    <source>
        <dbReference type="EMBL" id="KAF2095947.1"/>
    </source>
</evidence>